<evidence type="ECO:0000256" key="6">
    <source>
        <dbReference type="ARBA" id="ARBA00022695"/>
    </source>
</evidence>
<keyword evidence="9 11" id="KW-0520">NAD</keyword>
<dbReference type="PANTHER" id="PTHR39321">
    <property type="entry name" value="NICOTINATE-NUCLEOTIDE ADENYLYLTRANSFERASE-RELATED"/>
    <property type="match status" value="1"/>
</dbReference>
<gene>
    <name evidence="11" type="primary">nadD</name>
    <name evidence="13" type="ORF">FIV46_05375</name>
</gene>
<evidence type="ECO:0000313" key="13">
    <source>
        <dbReference type="EMBL" id="TPD61641.1"/>
    </source>
</evidence>
<comment type="caution">
    <text evidence="13">The sequence shown here is derived from an EMBL/GenBank/DDBJ whole genome shotgun (WGS) entry which is preliminary data.</text>
</comment>
<dbReference type="NCBIfam" id="TIGR00482">
    <property type="entry name" value="nicotinate (nicotinamide) nucleotide adenylyltransferase"/>
    <property type="match status" value="1"/>
</dbReference>
<dbReference type="EMBL" id="VFIY01000005">
    <property type="protein sequence ID" value="TPD61641.1"/>
    <property type="molecule type" value="Genomic_DNA"/>
</dbReference>
<sequence>MVKPAPENKLSGKFPLLPGRNKWRGMTIGLLGGSFNPAHAAHREISLAALKRLRLDHVWWLVSPQNPLKGTGDMASLADRVAKAREVAAHPHITVMDLEKRMRTNYTADTLRILVERFPDVRFVWLMGADNLGQFDKWQKWEQIAELVPFAIFDRPGYSMMANASKTAQRFHRQRLSETQAPLLPGMKPPAWVFCHGRKNPLSATAIREKSLYSERL</sequence>
<evidence type="ECO:0000256" key="9">
    <source>
        <dbReference type="ARBA" id="ARBA00023027"/>
    </source>
</evidence>
<evidence type="ECO:0000313" key="14">
    <source>
        <dbReference type="Proteomes" id="UP000319148"/>
    </source>
</evidence>
<keyword evidence="8 11" id="KW-0067">ATP-binding</keyword>
<dbReference type="InterPro" id="IPR014729">
    <property type="entry name" value="Rossmann-like_a/b/a_fold"/>
</dbReference>
<dbReference type="Pfam" id="PF01467">
    <property type="entry name" value="CTP_transf_like"/>
    <property type="match status" value="1"/>
</dbReference>
<evidence type="ECO:0000256" key="10">
    <source>
        <dbReference type="ARBA" id="ARBA00048721"/>
    </source>
</evidence>
<evidence type="ECO:0000256" key="5">
    <source>
        <dbReference type="ARBA" id="ARBA00022679"/>
    </source>
</evidence>
<dbReference type="SUPFAM" id="SSF52374">
    <property type="entry name" value="Nucleotidylyl transferase"/>
    <property type="match status" value="1"/>
</dbReference>
<organism evidence="13 14">
    <name type="scientific">Emcibacter nanhaiensis</name>
    <dbReference type="NCBI Taxonomy" id="1505037"/>
    <lineage>
        <taxon>Bacteria</taxon>
        <taxon>Pseudomonadati</taxon>
        <taxon>Pseudomonadota</taxon>
        <taxon>Alphaproteobacteria</taxon>
        <taxon>Emcibacterales</taxon>
        <taxon>Emcibacteraceae</taxon>
        <taxon>Emcibacter</taxon>
    </lineage>
</organism>
<dbReference type="GO" id="GO:0005524">
    <property type="term" value="F:ATP binding"/>
    <property type="evidence" value="ECO:0007669"/>
    <property type="project" value="UniProtKB-KW"/>
</dbReference>
<protein>
    <recommendedName>
        <fullName evidence="11">Probable nicotinate-nucleotide adenylyltransferase</fullName>
        <ecNumber evidence="11">2.7.7.18</ecNumber>
    </recommendedName>
    <alternativeName>
        <fullName evidence="11">Deamido-NAD(+) diphosphorylase</fullName>
    </alternativeName>
    <alternativeName>
        <fullName evidence="11">Deamido-NAD(+) pyrophosphorylase</fullName>
    </alternativeName>
    <alternativeName>
        <fullName evidence="11">Nicotinate mononucleotide adenylyltransferase</fullName>
        <shortName evidence="11">NaMN adenylyltransferase</shortName>
    </alternativeName>
</protein>
<dbReference type="GO" id="GO:0009435">
    <property type="term" value="P:NAD+ biosynthetic process"/>
    <property type="evidence" value="ECO:0007669"/>
    <property type="project" value="UniProtKB-UniRule"/>
</dbReference>
<comment type="function">
    <text evidence="1 11">Catalyzes the reversible adenylation of nicotinate mononucleotide (NaMN) to nicotinic acid adenine dinucleotide (NaAD).</text>
</comment>
<name>A0A501PPE2_9PROT</name>
<keyword evidence="7 11" id="KW-0547">Nucleotide-binding</keyword>
<keyword evidence="4 11" id="KW-0662">Pyridine nucleotide biosynthesis</keyword>
<dbReference type="OrthoDB" id="5295945at2"/>
<dbReference type="Proteomes" id="UP000319148">
    <property type="component" value="Unassembled WGS sequence"/>
</dbReference>
<dbReference type="EC" id="2.7.7.18" evidence="11"/>
<reference evidence="14" key="1">
    <citation type="submission" date="2019-06" db="EMBL/GenBank/DDBJ databases">
        <title>The complete genome of Emcibacter congregatus ZYLT.</title>
        <authorList>
            <person name="Zhao Z."/>
        </authorList>
    </citation>
    <scope>NUCLEOTIDE SEQUENCE [LARGE SCALE GENOMIC DNA]</scope>
    <source>
        <strain evidence="14">MCCC 1A06723</strain>
    </source>
</reference>
<evidence type="ECO:0000256" key="2">
    <source>
        <dbReference type="ARBA" id="ARBA00005019"/>
    </source>
</evidence>
<dbReference type="InterPro" id="IPR005248">
    <property type="entry name" value="NadD/NMNAT"/>
</dbReference>
<feature type="domain" description="Cytidyltransferase-like" evidence="12">
    <location>
        <begin position="30"/>
        <end position="210"/>
    </location>
</feature>
<evidence type="ECO:0000256" key="4">
    <source>
        <dbReference type="ARBA" id="ARBA00022642"/>
    </source>
</evidence>
<evidence type="ECO:0000256" key="7">
    <source>
        <dbReference type="ARBA" id="ARBA00022741"/>
    </source>
</evidence>
<evidence type="ECO:0000259" key="12">
    <source>
        <dbReference type="Pfam" id="PF01467"/>
    </source>
</evidence>
<dbReference type="NCBIfam" id="NF000845">
    <property type="entry name" value="PRK00071.2-4"/>
    <property type="match status" value="1"/>
</dbReference>
<evidence type="ECO:0000256" key="11">
    <source>
        <dbReference type="HAMAP-Rule" id="MF_00244"/>
    </source>
</evidence>
<dbReference type="CDD" id="cd02165">
    <property type="entry name" value="NMNAT"/>
    <property type="match status" value="1"/>
</dbReference>
<dbReference type="GO" id="GO:0004515">
    <property type="term" value="F:nicotinate-nucleotide adenylyltransferase activity"/>
    <property type="evidence" value="ECO:0007669"/>
    <property type="project" value="UniProtKB-UniRule"/>
</dbReference>
<dbReference type="UniPathway" id="UPA00253">
    <property type="reaction ID" value="UER00332"/>
</dbReference>
<dbReference type="PANTHER" id="PTHR39321:SF3">
    <property type="entry name" value="PHOSPHOPANTETHEINE ADENYLYLTRANSFERASE"/>
    <property type="match status" value="1"/>
</dbReference>
<dbReference type="Gene3D" id="3.40.50.620">
    <property type="entry name" value="HUPs"/>
    <property type="match status" value="1"/>
</dbReference>
<dbReference type="AlphaFoldDB" id="A0A501PPE2"/>
<evidence type="ECO:0000256" key="8">
    <source>
        <dbReference type="ARBA" id="ARBA00022840"/>
    </source>
</evidence>
<comment type="similarity">
    <text evidence="3 11">Belongs to the NadD family.</text>
</comment>
<comment type="catalytic activity">
    <reaction evidence="10 11">
        <text>nicotinate beta-D-ribonucleotide + ATP + H(+) = deamido-NAD(+) + diphosphate</text>
        <dbReference type="Rhea" id="RHEA:22860"/>
        <dbReference type="ChEBI" id="CHEBI:15378"/>
        <dbReference type="ChEBI" id="CHEBI:30616"/>
        <dbReference type="ChEBI" id="CHEBI:33019"/>
        <dbReference type="ChEBI" id="CHEBI:57502"/>
        <dbReference type="ChEBI" id="CHEBI:58437"/>
        <dbReference type="EC" id="2.7.7.18"/>
    </reaction>
</comment>
<evidence type="ECO:0000256" key="3">
    <source>
        <dbReference type="ARBA" id="ARBA00009014"/>
    </source>
</evidence>
<keyword evidence="6 11" id="KW-0548">Nucleotidyltransferase</keyword>
<keyword evidence="14" id="KW-1185">Reference proteome</keyword>
<dbReference type="NCBIfam" id="NF000843">
    <property type="entry name" value="PRK00071.2-2"/>
    <property type="match status" value="1"/>
</dbReference>
<dbReference type="HAMAP" id="MF_00244">
    <property type="entry name" value="NaMN_adenylyltr"/>
    <property type="match status" value="1"/>
</dbReference>
<evidence type="ECO:0000256" key="1">
    <source>
        <dbReference type="ARBA" id="ARBA00002324"/>
    </source>
</evidence>
<dbReference type="RefSeq" id="WP_139939166.1">
    <property type="nucleotide sequence ID" value="NZ_JBHSYP010000003.1"/>
</dbReference>
<proteinExistence type="inferred from homology"/>
<keyword evidence="5 11" id="KW-0808">Transferase</keyword>
<accession>A0A501PPE2</accession>
<comment type="pathway">
    <text evidence="2 11">Cofactor biosynthesis; NAD(+) biosynthesis; deamido-NAD(+) from nicotinate D-ribonucleotide: step 1/1.</text>
</comment>
<dbReference type="InterPro" id="IPR004821">
    <property type="entry name" value="Cyt_trans-like"/>
</dbReference>